<dbReference type="GO" id="GO:0004674">
    <property type="term" value="F:protein serine/threonine kinase activity"/>
    <property type="evidence" value="ECO:0007669"/>
    <property type="project" value="TreeGrafter"/>
</dbReference>
<dbReference type="InterPro" id="IPR011009">
    <property type="entry name" value="Kinase-like_dom_sf"/>
</dbReference>
<keyword evidence="2 3" id="KW-0067">ATP-binding</keyword>
<evidence type="ECO:0000259" key="5">
    <source>
        <dbReference type="PROSITE" id="PS50011"/>
    </source>
</evidence>
<proteinExistence type="predicted"/>
<accession>A0A6A6WAR4</accession>
<reference evidence="6" key="1">
    <citation type="journal article" date="2020" name="Stud. Mycol.">
        <title>101 Dothideomycetes genomes: a test case for predicting lifestyles and emergence of pathogens.</title>
        <authorList>
            <person name="Haridas S."/>
            <person name="Albert R."/>
            <person name="Binder M."/>
            <person name="Bloem J."/>
            <person name="Labutti K."/>
            <person name="Salamov A."/>
            <person name="Andreopoulos B."/>
            <person name="Baker S."/>
            <person name="Barry K."/>
            <person name="Bills G."/>
            <person name="Bluhm B."/>
            <person name="Cannon C."/>
            <person name="Castanera R."/>
            <person name="Culley D."/>
            <person name="Daum C."/>
            <person name="Ezra D."/>
            <person name="Gonzalez J."/>
            <person name="Henrissat B."/>
            <person name="Kuo A."/>
            <person name="Liang C."/>
            <person name="Lipzen A."/>
            <person name="Lutzoni F."/>
            <person name="Magnuson J."/>
            <person name="Mondo S."/>
            <person name="Nolan M."/>
            <person name="Ohm R."/>
            <person name="Pangilinan J."/>
            <person name="Park H.-J."/>
            <person name="Ramirez L."/>
            <person name="Alfaro M."/>
            <person name="Sun H."/>
            <person name="Tritt A."/>
            <person name="Yoshinaga Y."/>
            <person name="Zwiers L.-H."/>
            <person name="Turgeon B."/>
            <person name="Goodwin S."/>
            <person name="Spatafora J."/>
            <person name="Crous P."/>
            <person name="Grigoriev I."/>
        </authorList>
    </citation>
    <scope>NUCLEOTIDE SEQUENCE</scope>
    <source>
        <strain evidence="6">CBS 121739</strain>
    </source>
</reference>
<dbReference type="EMBL" id="ML996569">
    <property type="protein sequence ID" value="KAF2759763.1"/>
    <property type="molecule type" value="Genomic_DNA"/>
</dbReference>
<keyword evidence="6" id="KW-0808">Transferase</keyword>
<dbReference type="PANTHER" id="PTHR24346:SF30">
    <property type="entry name" value="MATERNAL EMBRYONIC LEUCINE ZIPPER KINASE"/>
    <property type="match status" value="1"/>
</dbReference>
<dbReference type="SUPFAM" id="SSF56112">
    <property type="entry name" value="Protein kinase-like (PK-like)"/>
    <property type="match status" value="1"/>
</dbReference>
<dbReference type="SMART" id="SM00220">
    <property type="entry name" value="S_TKc"/>
    <property type="match status" value="1"/>
</dbReference>
<dbReference type="InterPro" id="IPR000719">
    <property type="entry name" value="Prot_kinase_dom"/>
</dbReference>
<dbReference type="GO" id="GO:0005737">
    <property type="term" value="C:cytoplasm"/>
    <property type="evidence" value="ECO:0007669"/>
    <property type="project" value="TreeGrafter"/>
</dbReference>
<sequence>MSENDLSVFAILTAKDTRNRANTALSLAHNARWFQPATGGVANQATIESREPTPSPEDDSKDDGTPMRLVLTFPKLMELEDLREGIQVGSQTATSHVLLGHRGTPGISSRQYSIVVNDKMQIFLNDRSKHGTAVAYNDVNADQYRKHETWILAYEPGARDPFGPITIHTGGVTIGIEFPNHNGSDERYIESLRALIKRTKGNAVPGIQGLDITSPPETEPPSRAQIATGSLIYFKDQEIGTGTFSKVYTLIRARDGKVFAGKVALPPTNVRKRRRGEIDPEWLRRIRNEYTIIKDHPHPNIVQVIELRERPEVMIVMPYFPCGDMAHAGILAESELVTAVGQIIDCLAFLHSHDIAHRDIKPENVLFEEEPYFKVVLTDFGLSKAITETTFLKTFCGTYKYCAPELFQPGNTYNTSADVWSLGVMALEWLYDLPQAPPLPKARNLPEKWRTWNATWVDSLVTWLVDQGSGTSLEMLQGMLNVNPEPRYTAKACLKMGMEKDLFQRRLDDGLVCAVDSAPNTPGHEAEGHEAKGQEKSDTKKRGTNS</sequence>
<evidence type="ECO:0000256" key="2">
    <source>
        <dbReference type="ARBA" id="ARBA00022840"/>
    </source>
</evidence>
<dbReference type="InterPro" id="IPR017441">
    <property type="entry name" value="Protein_kinase_ATP_BS"/>
</dbReference>
<dbReference type="Pfam" id="PF00069">
    <property type="entry name" value="Pkinase"/>
    <property type="match status" value="1"/>
</dbReference>
<dbReference type="GeneID" id="54483430"/>
<dbReference type="PROSITE" id="PS00107">
    <property type="entry name" value="PROTEIN_KINASE_ATP"/>
    <property type="match status" value="1"/>
</dbReference>
<evidence type="ECO:0000256" key="3">
    <source>
        <dbReference type="PROSITE-ProRule" id="PRU10141"/>
    </source>
</evidence>
<dbReference type="AlphaFoldDB" id="A0A6A6WAR4"/>
<dbReference type="RefSeq" id="XP_033602214.1">
    <property type="nucleotide sequence ID" value="XM_033742376.1"/>
</dbReference>
<dbReference type="Proteomes" id="UP000799437">
    <property type="component" value="Unassembled WGS sequence"/>
</dbReference>
<feature type="region of interest" description="Disordered" evidence="4">
    <location>
        <begin position="516"/>
        <end position="546"/>
    </location>
</feature>
<evidence type="ECO:0000313" key="7">
    <source>
        <dbReference type="Proteomes" id="UP000799437"/>
    </source>
</evidence>
<feature type="region of interest" description="Disordered" evidence="4">
    <location>
        <begin position="38"/>
        <end position="66"/>
    </location>
</feature>
<dbReference type="OrthoDB" id="10252171at2759"/>
<keyword evidence="1 3" id="KW-0547">Nucleotide-binding</keyword>
<protein>
    <submittedName>
        <fullName evidence="6">Kinase-like protein</fullName>
    </submittedName>
</protein>
<gene>
    <name evidence="6" type="ORF">EJ05DRAFT_450850</name>
</gene>
<evidence type="ECO:0000256" key="1">
    <source>
        <dbReference type="ARBA" id="ARBA00022741"/>
    </source>
</evidence>
<dbReference type="PROSITE" id="PS50011">
    <property type="entry name" value="PROTEIN_KINASE_DOM"/>
    <property type="match status" value="1"/>
</dbReference>
<organism evidence="6 7">
    <name type="scientific">Pseudovirgaria hyperparasitica</name>
    <dbReference type="NCBI Taxonomy" id="470096"/>
    <lineage>
        <taxon>Eukaryota</taxon>
        <taxon>Fungi</taxon>
        <taxon>Dikarya</taxon>
        <taxon>Ascomycota</taxon>
        <taxon>Pezizomycotina</taxon>
        <taxon>Dothideomycetes</taxon>
        <taxon>Dothideomycetes incertae sedis</taxon>
        <taxon>Acrospermales</taxon>
        <taxon>Acrospermaceae</taxon>
        <taxon>Pseudovirgaria</taxon>
    </lineage>
</organism>
<dbReference type="GO" id="GO:0005524">
    <property type="term" value="F:ATP binding"/>
    <property type="evidence" value="ECO:0007669"/>
    <property type="project" value="UniProtKB-UniRule"/>
</dbReference>
<name>A0A6A6WAR4_9PEZI</name>
<evidence type="ECO:0000256" key="4">
    <source>
        <dbReference type="SAM" id="MobiDB-lite"/>
    </source>
</evidence>
<dbReference type="PROSITE" id="PS00108">
    <property type="entry name" value="PROTEIN_KINASE_ST"/>
    <property type="match status" value="1"/>
</dbReference>
<feature type="domain" description="Protein kinase" evidence="5">
    <location>
        <begin position="233"/>
        <end position="503"/>
    </location>
</feature>
<dbReference type="InterPro" id="IPR008271">
    <property type="entry name" value="Ser/Thr_kinase_AS"/>
</dbReference>
<feature type="compositionally biased region" description="Basic and acidic residues" evidence="4">
    <location>
        <begin position="524"/>
        <end position="546"/>
    </location>
</feature>
<keyword evidence="7" id="KW-1185">Reference proteome</keyword>
<dbReference type="PANTHER" id="PTHR24346">
    <property type="entry name" value="MAP/MICROTUBULE AFFINITY-REGULATING KINASE"/>
    <property type="match status" value="1"/>
</dbReference>
<dbReference type="GO" id="GO:0035556">
    <property type="term" value="P:intracellular signal transduction"/>
    <property type="evidence" value="ECO:0007669"/>
    <property type="project" value="TreeGrafter"/>
</dbReference>
<feature type="binding site" evidence="3">
    <location>
        <position position="262"/>
    </location>
    <ligand>
        <name>ATP</name>
        <dbReference type="ChEBI" id="CHEBI:30616"/>
    </ligand>
</feature>
<keyword evidence="6" id="KW-0418">Kinase</keyword>
<dbReference type="Gene3D" id="1.10.510.10">
    <property type="entry name" value="Transferase(Phosphotransferase) domain 1"/>
    <property type="match status" value="1"/>
</dbReference>
<evidence type="ECO:0000313" key="6">
    <source>
        <dbReference type="EMBL" id="KAF2759763.1"/>
    </source>
</evidence>